<name>A0A1C3JP23_9GAMM</name>
<dbReference type="AlphaFoldDB" id="A0A1C3JP23"/>
<dbReference type="PANTHER" id="PTHR11575:SF24">
    <property type="entry name" value="5'-NUCLEOTIDASE"/>
    <property type="match status" value="1"/>
</dbReference>
<dbReference type="InterPro" id="IPR006179">
    <property type="entry name" value="5_nucleotidase/apyrase"/>
</dbReference>
<dbReference type="Gene3D" id="3.90.780.10">
    <property type="entry name" value="5'-Nucleotidase, C-terminal domain"/>
    <property type="match status" value="1"/>
</dbReference>
<dbReference type="Proteomes" id="UP000092840">
    <property type="component" value="Unassembled WGS sequence"/>
</dbReference>
<dbReference type="EMBL" id="FLRB01000015">
    <property type="protein sequence ID" value="SBT22091.1"/>
    <property type="molecule type" value="Genomic_DNA"/>
</dbReference>
<dbReference type="OrthoDB" id="9803927at2"/>
<organism evidence="2 5">
    <name type="scientific">Marinomonas gallaica</name>
    <dbReference type="NCBI Taxonomy" id="1806667"/>
    <lineage>
        <taxon>Bacteria</taxon>
        <taxon>Pseudomonadati</taxon>
        <taxon>Pseudomonadota</taxon>
        <taxon>Gammaproteobacteria</taxon>
        <taxon>Oceanospirillales</taxon>
        <taxon>Oceanospirillaceae</taxon>
        <taxon>Marinomonas</taxon>
    </lineage>
</organism>
<feature type="domain" description="5'-Nucleotidase C-terminal" evidence="1">
    <location>
        <begin position="296"/>
        <end position="438"/>
    </location>
</feature>
<keyword evidence="4" id="KW-1185">Reference proteome</keyword>
<dbReference type="GO" id="GO:0009166">
    <property type="term" value="P:nucleotide catabolic process"/>
    <property type="evidence" value="ECO:0007669"/>
    <property type="project" value="InterPro"/>
</dbReference>
<gene>
    <name evidence="2" type="primary">yfkN_1</name>
    <name evidence="2" type="ORF">MGA5115_01046</name>
    <name evidence="3" type="ORF">MGA5116_02702</name>
</gene>
<evidence type="ECO:0000313" key="5">
    <source>
        <dbReference type="Proteomes" id="UP000092871"/>
    </source>
</evidence>
<dbReference type="InterPro" id="IPR036907">
    <property type="entry name" value="5'-Nucleotdase_C_sf"/>
</dbReference>
<dbReference type="InterPro" id="IPR008334">
    <property type="entry name" value="5'-Nucleotdase_C"/>
</dbReference>
<dbReference type="Gene3D" id="3.60.21.10">
    <property type="match status" value="1"/>
</dbReference>
<dbReference type="Pfam" id="PF02872">
    <property type="entry name" value="5_nucleotid_C"/>
    <property type="match status" value="1"/>
</dbReference>
<accession>A0A1C3JP23</accession>
<dbReference type="Proteomes" id="UP000092871">
    <property type="component" value="Unassembled WGS sequence"/>
</dbReference>
<reference evidence="2 5" key="2">
    <citation type="submission" date="2016-06" db="EMBL/GenBank/DDBJ databases">
        <authorList>
            <person name="Kjaerup R.B."/>
            <person name="Dalgaard T.S."/>
            <person name="Juul-Madsen H.R."/>
        </authorList>
    </citation>
    <scope>NUCLEOTIDE SEQUENCE [LARGE SCALE GENOMIC DNA]</scope>
    <source>
        <strain evidence="2 5">CECT 5115</strain>
    </source>
</reference>
<reference evidence="3 4" key="1">
    <citation type="submission" date="2016-06" db="EMBL/GenBank/DDBJ databases">
        <authorList>
            <person name="Rodrigo-Torres L."/>
            <person name="Arahal D.R."/>
        </authorList>
    </citation>
    <scope>NUCLEOTIDE SEQUENCE [LARGE SCALE GENOMIC DNA]</scope>
    <source>
        <strain evidence="3 4">CECT 5116</strain>
    </source>
</reference>
<dbReference type="RefSeq" id="WP_067032930.1">
    <property type="nucleotide sequence ID" value="NZ_FLRA01000005.1"/>
</dbReference>
<dbReference type="SUPFAM" id="SSF55816">
    <property type="entry name" value="5'-nucleotidase (syn. UDP-sugar hydrolase), C-terminal domain"/>
    <property type="match status" value="1"/>
</dbReference>
<dbReference type="GO" id="GO:0016787">
    <property type="term" value="F:hydrolase activity"/>
    <property type="evidence" value="ECO:0007669"/>
    <property type="project" value="InterPro"/>
</dbReference>
<sequence>MKGIITTLFTITLMSANVEAAKIIFTSNAPELYPDENGYSLAKISNYVKRMKQGDEPVLFIHGGDSLYPNPLSVYDKGAHMISIMNSMSVDALGVNRREFNDGFDQISLLSTQALFPMVLSNLLDRRTLSHVEGVRPYALLPLGDMTLAVLMTVSSEVNTTFLFNQAIVDETSEQLLRWAEQARQQGADKVLLITENSYLKSVPLSRLQSLDIIMVTQDGADKVHSERPLVMFSGGVDDELAVIDIQPNEMTGHIVHVANEPPDDQLQAVIKRYTSQLDVVLNQELVTLAAPMDSHRNVLRSEESRWGNIVLDAIRHYTRADFAATVGGGIRGYRDYEAGYVLTRRDVQRELPFGGNVYVVEVNADKIKQLLEHSVSRVEDLDGRFLQVSGLHYEYDGSKPVGQRIMSIKNAQGQPLEKGRYTLAISDYMLEGGDGYNFSDVTVISDNLSSQRLVWNIVSDYLEQFNTISPAIEGRIINRTPSSDIGR</sequence>
<dbReference type="InterPro" id="IPR029052">
    <property type="entry name" value="Metallo-depent_PP-like"/>
</dbReference>
<proteinExistence type="predicted"/>
<evidence type="ECO:0000259" key="1">
    <source>
        <dbReference type="Pfam" id="PF02872"/>
    </source>
</evidence>
<evidence type="ECO:0000313" key="3">
    <source>
        <dbReference type="EMBL" id="SBT22091.1"/>
    </source>
</evidence>
<dbReference type="PANTHER" id="PTHR11575">
    <property type="entry name" value="5'-NUCLEOTIDASE-RELATED"/>
    <property type="match status" value="1"/>
</dbReference>
<dbReference type="EMBL" id="FLRA01000005">
    <property type="protein sequence ID" value="SBT16958.1"/>
    <property type="molecule type" value="Genomic_DNA"/>
</dbReference>
<evidence type="ECO:0000313" key="4">
    <source>
        <dbReference type="Proteomes" id="UP000092840"/>
    </source>
</evidence>
<evidence type="ECO:0000313" key="2">
    <source>
        <dbReference type="EMBL" id="SBT16958.1"/>
    </source>
</evidence>
<protein>
    <submittedName>
        <fullName evidence="2">Trifunctional nucleotide phosphoesterase protein YfkN</fullName>
    </submittedName>
</protein>
<dbReference type="SUPFAM" id="SSF56300">
    <property type="entry name" value="Metallo-dependent phosphatases"/>
    <property type="match status" value="1"/>
</dbReference>